<dbReference type="Pfam" id="PF07676">
    <property type="entry name" value="PD40"/>
    <property type="match status" value="1"/>
</dbReference>
<dbReference type="OrthoDB" id="9815657at2"/>
<dbReference type="PANTHER" id="PTHR36842:SF1">
    <property type="entry name" value="PROTEIN TOLB"/>
    <property type="match status" value="1"/>
</dbReference>
<evidence type="ECO:0008006" key="4">
    <source>
        <dbReference type="Google" id="ProtNLM"/>
    </source>
</evidence>
<dbReference type="EMBL" id="CP027062">
    <property type="protein sequence ID" value="AVI51030.1"/>
    <property type="molecule type" value="Genomic_DNA"/>
</dbReference>
<dbReference type="Proteomes" id="UP000238442">
    <property type="component" value="Chromosome"/>
</dbReference>
<evidence type="ECO:0000256" key="1">
    <source>
        <dbReference type="ARBA" id="ARBA00009820"/>
    </source>
</evidence>
<proteinExistence type="inferred from homology"/>
<dbReference type="AlphaFoldDB" id="A0A2S0HWM3"/>
<gene>
    <name evidence="2" type="ORF">C5O00_07505</name>
</gene>
<organism evidence="2 3">
    <name type="scientific">Pukyongia salina</name>
    <dbReference type="NCBI Taxonomy" id="2094025"/>
    <lineage>
        <taxon>Bacteria</taxon>
        <taxon>Pseudomonadati</taxon>
        <taxon>Bacteroidota</taxon>
        <taxon>Flavobacteriia</taxon>
        <taxon>Flavobacteriales</taxon>
        <taxon>Flavobacteriaceae</taxon>
        <taxon>Pukyongia</taxon>
    </lineage>
</organism>
<evidence type="ECO:0000313" key="3">
    <source>
        <dbReference type="Proteomes" id="UP000238442"/>
    </source>
</evidence>
<dbReference type="KEGG" id="aue:C5O00_07505"/>
<dbReference type="InterPro" id="IPR011042">
    <property type="entry name" value="6-blade_b-propeller_TolB-like"/>
</dbReference>
<evidence type="ECO:0000313" key="2">
    <source>
        <dbReference type="EMBL" id="AVI51030.1"/>
    </source>
</evidence>
<dbReference type="SUPFAM" id="SSF69304">
    <property type="entry name" value="Tricorn protease N-terminal domain"/>
    <property type="match status" value="1"/>
</dbReference>
<comment type="similarity">
    <text evidence="1">Belongs to the TolB family.</text>
</comment>
<accession>A0A2S0HWM3</accession>
<keyword evidence="3" id="KW-1185">Reference proteome</keyword>
<dbReference type="PANTHER" id="PTHR36842">
    <property type="entry name" value="PROTEIN TOLB HOMOLOG"/>
    <property type="match status" value="1"/>
</dbReference>
<sequence length="321" mass="36820">MKYVITSIIGLLFINCADKKNDQNTIPEKKDVYKIAYNVLSDTAIDNYDVFVMDMDGGNSKNITKFDGVEWTYNAAGSDLYVISDKDTIHRIYFLYRTDSEGSEYEKVSNFRLADSWIGSRYDGNELIVRPHRTVDTAFYIIDRKGKILKKLKPALAYLNDPHFSPDGSQIVFRGADKPFKKDVGYVDELYLMNADGSELKQLTHYPVTDTTAKWYNYHAGPPRWHPTENFISYNSKQGGKSSLFAIAPDGSGKRELFPQDSLHQGWHEWSPDGKWLAIEVFDSNGKQYHLQLVNWETKEAKIITGTDYRFQQAPVFVKVD</sequence>
<protein>
    <recommendedName>
        <fullName evidence="4">TolB protein</fullName>
    </recommendedName>
</protein>
<dbReference type="InterPro" id="IPR011659">
    <property type="entry name" value="WD40"/>
</dbReference>
<dbReference type="Gene3D" id="2.120.10.30">
    <property type="entry name" value="TolB, C-terminal domain"/>
    <property type="match status" value="2"/>
</dbReference>
<dbReference type="RefSeq" id="WP_105216271.1">
    <property type="nucleotide sequence ID" value="NZ_CP027062.1"/>
</dbReference>
<reference evidence="2 3" key="1">
    <citation type="submission" date="2018-02" db="EMBL/GenBank/DDBJ databases">
        <title>Genomic analysis of the strain RR4-38 isolated from a seawater recirculating aquaculture system.</title>
        <authorList>
            <person name="Kim Y.-S."/>
            <person name="Jang Y.H."/>
            <person name="Kim K.-H."/>
        </authorList>
    </citation>
    <scope>NUCLEOTIDE SEQUENCE [LARGE SCALE GENOMIC DNA]</scope>
    <source>
        <strain evidence="2 3">RR4-38</strain>
    </source>
</reference>
<name>A0A2S0HWM3_9FLAO</name>